<dbReference type="KEGG" id="jre:108998518"/>
<dbReference type="STRING" id="51240.A0A2I4FG54"/>
<protein>
    <submittedName>
        <fullName evidence="2">Uncharacterized protein LOC108998518</fullName>
    </submittedName>
</protein>
<dbReference type="AlphaFoldDB" id="A0A2I4FG54"/>
<dbReference type="PANTHER" id="PTHR15503:SF22">
    <property type="entry name" value="TRANSPOSON TY3-I GAG POLYPROTEIN"/>
    <property type="match status" value="1"/>
</dbReference>
<reference evidence="2" key="1">
    <citation type="submission" date="2025-08" db="UniProtKB">
        <authorList>
            <consortium name="RefSeq"/>
        </authorList>
    </citation>
    <scope>IDENTIFICATION</scope>
    <source>
        <tissue evidence="2">Leaves</tissue>
    </source>
</reference>
<dbReference type="Pfam" id="PF08284">
    <property type="entry name" value="RVP_2"/>
    <property type="match status" value="1"/>
</dbReference>
<proteinExistence type="predicted"/>
<dbReference type="GeneID" id="108998518"/>
<dbReference type="Proteomes" id="UP000235220">
    <property type="component" value="Chromosome 1"/>
</dbReference>
<dbReference type="InterPro" id="IPR021109">
    <property type="entry name" value="Peptidase_aspartic_dom_sf"/>
</dbReference>
<dbReference type="OrthoDB" id="2013610at2759"/>
<accession>A0A2I4FG54</accession>
<name>A0A2I4FG54_JUGRE</name>
<dbReference type="Gene3D" id="2.40.70.10">
    <property type="entry name" value="Acid Proteases"/>
    <property type="match status" value="1"/>
</dbReference>
<dbReference type="Pfam" id="PF19259">
    <property type="entry name" value="Ty3_capsid"/>
    <property type="match status" value="1"/>
</dbReference>
<gene>
    <name evidence="2" type="primary">LOC108998518</name>
</gene>
<dbReference type="RefSeq" id="XP_018830631.2">
    <property type="nucleotide sequence ID" value="XM_018975086.2"/>
</dbReference>
<evidence type="ECO:0000313" key="2">
    <source>
        <dbReference type="RefSeq" id="XP_018830631.2"/>
    </source>
</evidence>
<dbReference type="InterPro" id="IPR045358">
    <property type="entry name" value="Ty3_capsid"/>
</dbReference>
<dbReference type="PANTHER" id="PTHR15503">
    <property type="entry name" value="LDOC1 RELATED"/>
    <property type="match status" value="1"/>
</dbReference>
<evidence type="ECO:0000313" key="1">
    <source>
        <dbReference type="Proteomes" id="UP000235220"/>
    </source>
</evidence>
<organism evidence="1 2">
    <name type="scientific">Juglans regia</name>
    <name type="common">English walnut</name>
    <dbReference type="NCBI Taxonomy" id="51240"/>
    <lineage>
        <taxon>Eukaryota</taxon>
        <taxon>Viridiplantae</taxon>
        <taxon>Streptophyta</taxon>
        <taxon>Embryophyta</taxon>
        <taxon>Tracheophyta</taxon>
        <taxon>Spermatophyta</taxon>
        <taxon>Magnoliopsida</taxon>
        <taxon>eudicotyledons</taxon>
        <taxon>Gunneridae</taxon>
        <taxon>Pentapetalae</taxon>
        <taxon>rosids</taxon>
        <taxon>fabids</taxon>
        <taxon>Fagales</taxon>
        <taxon>Juglandaceae</taxon>
        <taxon>Juglans</taxon>
    </lineage>
</organism>
<dbReference type="CDD" id="cd00303">
    <property type="entry name" value="retropepsin_like"/>
    <property type="match status" value="1"/>
</dbReference>
<dbReference type="Gramene" id="Jr01_12780_p1">
    <property type="protein sequence ID" value="cds.Jr01_12780_p1"/>
    <property type="gene ID" value="Jr01_12780"/>
</dbReference>
<dbReference type="SUPFAM" id="SSF50630">
    <property type="entry name" value="Acid proteases"/>
    <property type="match status" value="1"/>
</dbReference>
<keyword evidence="1" id="KW-1185">Reference proteome</keyword>
<sequence>MTEGTRLNDLQEDFTSLKKSTESQLSTFGVELLAIRKQMDIMMQQFSSWASDLKMGNVKQSNNNGENDGQQMVLHSGEFLPRFVRLDFPVFDGEDPHAWLYKIKQFFIFHNTLPEHRLRLVSIHMAGKALIWFQGLDESGLLGEWEEFVHALLICFGPCSLEDPMEPLTRLRQEGTVEEYKSAFELIVNRYRRLSEMDKLSCFISGLKDDIRLTVKMFNPTTLITAYRLARIQEERVSLHKKPNTRPLSFHYTEPAHIKYQPTQNQTTIEPNHSFNKAVVPVYKISPNQMKSRREKDLCYHCDAKWHPGHRCSSPKLYLVEEVVEDSEALLEDTGQLSNQYENNELCKGETALHKTPEISLHAIIGFMHPKTMRVKGKIGNRWVVIIIDSGSTHNFLDPVVLSRVHIPLVNEDKIRVKVANGEMVNSEGKVTGVNVSVQGSYFLVDMYVMVLAGCDMVLGVQWLQGLGPILWNFRELTMQFTIQQAAVQLKGLTVNTWIEGPIHKCSQMENKGIILHFIEQIAKHQPNQIPENIQQLLNDYPDIFATPKGLPPNRSHDHAILLQPGTNPILFGPTDILISKKRD</sequence>
<dbReference type="InterPro" id="IPR032567">
    <property type="entry name" value="RTL1-rel"/>
</dbReference>